<proteinExistence type="predicted"/>
<evidence type="ECO:0000313" key="3">
    <source>
        <dbReference type="Proteomes" id="UP000245638"/>
    </source>
</evidence>
<name>A0A2T9X8K9_9CREN</name>
<dbReference type="AlphaFoldDB" id="A0A2T9X8K9"/>
<dbReference type="InterPro" id="IPR013216">
    <property type="entry name" value="Methyltransf_11"/>
</dbReference>
<dbReference type="Proteomes" id="UP000245638">
    <property type="component" value="Unassembled WGS sequence"/>
</dbReference>
<protein>
    <submittedName>
        <fullName evidence="2">SAM-dependent methyltransferase</fullName>
    </submittedName>
</protein>
<evidence type="ECO:0000259" key="1">
    <source>
        <dbReference type="Pfam" id="PF08241"/>
    </source>
</evidence>
<dbReference type="InterPro" id="IPR029063">
    <property type="entry name" value="SAM-dependent_MTases_sf"/>
</dbReference>
<gene>
    <name evidence="2" type="ORF">DDW13_03080</name>
</gene>
<reference evidence="2 3" key="1">
    <citation type="journal article" date="2015" name="Appl. Environ. Microbiol.">
        <title>Nanoarchaeota, Their Sulfolobales Host, and Nanoarchaeota Virus Distribution across Yellowstone National Park Hot Springs.</title>
        <authorList>
            <person name="Munson-McGee J.H."/>
            <person name="Field E.K."/>
            <person name="Bateson M."/>
            <person name="Rooney C."/>
            <person name="Stepanauskas R."/>
            <person name="Young M.J."/>
        </authorList>
    </citation>
    <scope>NUCLEOTIDE SEQUENCE [LARGE SCALE GENOMIC DNA]</scope>
    <source>
        <strain evidence="2">SCGC AC-742_N10</strain>
    </source>
</reference>
<keyword evidence="2" id="KW-0489">Methyltransferase</keyword>
<sequence>MEIFNDPQGYLQWYKRNKMIYESELRAVKRLNLSNCLDIGAGPSVFHEAISGRIISLDISDAMLRLTNPTEDKIQADALYLPLRNKSVECTFISVTICFISDVEKLLQEVQRVTKKEFAVCIVPEDSSWGQYYTELGKKGHKYYSKAHFISKKELISLVQQYFEIKDTISTLRYSPFDEPKVEDPEEGLEGSYICVKAKPKS</sequence>
<dbReference type="SUPFAM" id="SSF53335">
    <property type="entry name" value="S-adenosyl-L-methionine-dependent methyltransferases"/>
    <property type="match status" value="1"/>
</dbReference>
<evidence type="ECO:0000313" key="2">
    <source>
        <dbReference type="EMBL" id="PVU76429.1"/>
    </source>
</evidence>
<comment type="caution">
    <text evidence="2">The sequence shown here is derived from an EMBL/GenBank/DDBJ whole genome shotgun (WGS) entry which is preliminary data.</text>
</comment>
<dbReference type="GO" id="GO:0008757">
    <property type="term" value="F:S-adenosylmethionine-dependent methyltransferase activity"/>
    <property type="evidence" value="ECO:0007669"/>
    <property type="project" value="InterPro"/>
</dbReference>
<dbReference type="Pfam" id="PF08241">
    <property type="entry name" value="Methyltransf_11"/>
    <property type="match status" value="1"/>
</dbReference>
<feature type="domain" description="Methyltransferase type 11" evidence="1">
    <location>
        <begin position="37"/>
        <end position="117"/>
    </location>
</feature>
<keyword evidence="2" id="KW-0808">Transferase</keyword>
<accession>A0A2T9X8K9</accession>
<dbReference type="EMBL" id="QEFD01000099">
    <property type="protein sequence ID" value="PVU76429.1"/>
    <property type="molecule type" value="Genomic_DNA"/>
</dbReference>
<dbReference type="GO" id="GO:0032259">
    <property type="term" value="P:methylation"/>
    <property type="evidence" value="ECO:0007669"/>
    <property type="project" value="UniProtKB-KW"/>
</dbReference>
<dbReference type="Gene3D" id="3.40.50.150">
    <property type="entry name" value="Vaccinia Virus protein VP39"/>
    <property type="match status" value="1"/>
</dbReference>
<organism evidence="2 3">
    <name type="scientific">Acidianus hospitalis</name>
    <dbReference type="NCBI Taxonomy" id="563177"/>
    <lineage>
        <taxon>Archaea</taxon>
        <taxon>Thermoproteota</taxon>
        <taxon>Thermoprotei</taxon>
        <taxon>Sulfolobales</taxon>
        <taxon>Sulfolobaceae</taxon>
        <taxon>Acidianus</taxon>
    </lineage>
</organism>